<dbReference type="Pfam" id="PF01835">
    <property type="entry name" value="MG2"/>
    <property type="match status" value="1"/>
</dbReference>
<dbReference type="InterPro" id="IPR008930">
    <property type="entry name" value="Terpenoid_cyclase/PrenylTrfase"/>
</dbReference>
<feature type="compositionally biased region" description="Low complexity" evidence="4">
    <location>
        <begin position="1529"/>
        <end position="1569"/>
    </location>
</feature>
<gene>
    <name evidence="10" type="primary">LOC113497044</name>
</gene>
<dbReference type="PANTHER" id="PTHR11412:SF136">
    <property type="entry name" value="CD109 ANTIGEN"/>
    <property type="match status" value="1"/>
</dbReference>
<dbReference type="PANTHER" id="PTHR11412">
    <property type="entry name" value="MACROGLOBULIN / COMPLEMENT"/>
    <property type="match status" value="1"/>
</dbReference>
<dbReference type="GeneID" id="113497044"/>
<dbReference type="InterPro" id="IPR022041">
    <property type="entry name" value="Methyltransf_FA"/>
</dbReference>
<evidence type="ECO:0000259" key="6">
    <source>
        <dbReference type="SMART" id="SM01359"/>
    </source>
</evidence>
<evidence type="ECO:0000313" key="9">
    <source>
        <dbReference type="Proteomes" id="UP000322000"/>
    </source>
</evidence>
<dbReference type="RefSeq" id="XP_026732280.1">
    <property type="nucleotide sequence ID" value="XM_026876479.1"/>
</dbReference>
<dbReference type="InterPro" id="IPR011625">
    <property type="entry name" value="A2M_N_BRD"/>
</dbReference>
<feature type="domain" description="Alpha-2-macroglobulin bait region" evidence="6">
    <location>
        <begin position="348"/>
        <end position="479"/>
    </location>
</feature>
<dbReference type="InterPro" id="IPR002890">
    <property type="entry name" value="MG2"/>
</dbReference>
<feature type="chain" id="PRO_5028858511" evidence="5">
    <location>
        <begin position="20"/>
        <end position="1957"/>
    </location>
</feature>
<evidence type="ECO:0000259" key="7">
    <source>
        <dbReference type="SMART" id="SM01360"/>
    </source>
</evidence>
<evidence type="ECO:0000256" key="1">
    <source>
        <dbReference type="ARBA" id="ARBA00022729"/>
    </source>
</evidence>
<dbReference type="InterPro" id="IPR001599">
    <property type="entry name" value="Macroglobln_a2"/>
</dbReference>
<dbReference type="Gene3D" id="1.50.10.20">
    <property type="match status" value="1"/>
</dbReference>
<dbReference type="SMART" id="SM01361">
    <property type="entry name" value="A2M_recep"/>
    <property type="match status" value="1"/>
</dbReference>
<name>A0A7E5VVB6_TRINI</name>
<keyword evidence="9" id="KW-1185">Reference proteome</keyword>
<feature type="region of interest" description="Disordered" evidence="4">
    <location>
        <begin position="1529"/>
        <end position="1587"/>
    </location>
</feature>
<sequence length="1957" mass="215456">MRGIAAFVVLALQLAVASAGKCTTGFSVVAPEVAVPGKTTAILVTLHGRAGDETLDPLNVTVRLETQDEDNDVKLLTSASQMITGYGIIPLKIPSSPATHCTLHTTVGCVGNDECTAKSHSIIRLLGPVRDVIVRPARHHYRPGETITFWILALDHDLRLVRGELAYVALSDPAGTKVTIWDQLSMDEGVRKLSASLATGARSGTWRIEARCGGGLARVDITVGNGVGSTAPAAPAAEQHYVELRFADSMRRRYKPGLPFVGRVEAMSTEKRVRVRVKLYDDKTDIYSQDIDMSTGEGGFIVPTVMADAPYVNLQAELVAVEGKEIETHYVLARERIRRWNSTSKCYLLVENLPTPLQAGGIASASVWSSCGCRQRLLAAVTSGGRAVHWAAVPAPANDSDLCRFNYTFPVTADMAPVSSLLVYYVTEGGEPVSDVASFHVRLLHKEVAVAIEERRWWYPRAALQLRVLAPPDSTMCLIGTRAPPDARFDPHQTTEEHEEQPGPEFVSAGVSLFVGGGTCGGGVLYRQRTAPAPHAPAHLVPPASHDRLWMWKCFNYTNQLSIDGVTISAPSEAGRWSLWALSLSNHGLRFSAPRTINVFRPIQLDFSLPPALKVGETVEVDVKITNNINNCMDVTALLALSAGAAFASTGALYVTERLRLGPRGGTQLVVRVAVNTPGRKNITVEVTGYSADNCSVSYTSFNNETLVGSVIRSASVLVLPEGLHRTDTQSAYFCANEHLAVSSRGSWEWQWVAAPRNRAGLVLELRAQGAAHVALSSIREPSDDMYRVVFERTRVWIAKGKHGYDVHLASAEQTESDEDCSGADSWCAWWVWWEGGRLSVGRGAAPSERRLLVWPLAPDMRIKFVGFSALWGDKADFRIWNFNEEAGFSQVLELGLPRGVVPGSASGTLLVSGGLHLPLYSLQTDSTDQWAEVWRDSQLSAASASLAPLLALEHIPHLVDDVERERILRKLPEQVQVLLSFRKSDNSFSDHPGMSSHLSTIKILEILTKIQSYYPVDPDLLQNIKKWIQTRQNDDGSFTPLAADKEVDYYPVDITKTNGTKEVDVNEYYYYDKDGNMTQEEIDWERRVEVTAETLVALLEVGVENQVDADVAKKSQSYLENNLRNLTSPAALAATVLALVLARSPIVPEALVILRNASTTEEGEFGWPAPRKDAADWLLEETSRNIKTTSYEAVTMEQYVAGVRVLLAACARGALAEGEAAARFLYYRASTLQRHPSLAYSATKAAAQYAALAHDRHRALTVSLATAGMELTDTLELRARTPPRPLQLPGLPTKVFVYATGAGCATVQGTITYSTYTPKPENALLNIQAAIIEEIRPERSSIEDLQGNLPTLIIKTCFKWKGKERSGILRLESSLFSGYELHSVNPVVLDGATFADLHYGSRGESVWFVFANISSTCPVCVTYEVRSKFVITSLRPAFAKIYPSTRPDLAVETFFHARPGSPLLRGITDDDFITWFDKTELASLKTSANIDNICECGRICSRDYEFRKNYEEHTEGTTENIETTTLLETSTVTTVEPSTTEETTVASTVTTDASSSLSTTTVEATSTTEETESTTDKDSSTPQDLTTIDVSTEIPENTTTTKIERVVDPIIIPTVTYVNKTKHEDVKNDIGLLFPKISTELIVQKAAMMEMPKKELNKKKNYPRRKGTLKATYGDKHEKFYMKIKALKNTVPPTTTERMIEFSMGRTNNTYNGKLEEVVTVKKVAIRPVVMEKAKEKSTTLSNEMIEHSVVANDTETNPTIETKLGVTPVKVLHNIITENPIKTEKHTASLYPDTSMPHTITTITNNNIQSIHYRTKKPKAVTQIKKPEVASTVNVTKHNQTEEIIPEVINKTKKKSVIPQKYNAKTMKSINKEIHKMPPTPISETSKTLSETVKSDIAPENKGGFEIPAKNNVWELLKEGSDNVPSKIDEKLHVQNTLSELGYNMSTKVDENRSL</sequence>
<dbReference type="Pfam" id="PF07677">
    <property type="entry name" value="A2M_recep"/>
    <property type="match status" value="1"/>
</dbReference>
<dbReference type="SMART" id="SM01360">
    <property type="entry name" value="A2M"/>
    <property type="match status" value="1"/>
</dbReference>
<dbReference type="Pfam" id="PF12248">
    <property type="entry name" value="Methyltransf_FA"/>
    <property type="match status" value="1"/>
</dbReference>
<feature type="domain" description="Alpha-2-macroglobulin" evidence="7">
    <location>
        <begin position="549"/>
        <end position="639"/>
    </location>
</feature>
<dbReference type="Proteomes" id="UP000322000">
    <property type="component" value="Chromosome 8"/>
</dbReference>
<dbReference type="Pfam" id="PF07678">
    <property type="entry name" value="TED_complement"/>
    <property type="match status" value="1"/>
</dbReference>
<accession>A0A7E5VVB6</accession>
<dbReference type="InterPro" id="IPR009048">
    <property type="entry name" value="A-macroglobulin_rcpt-bd"/>
</dbReference>
<dbReference type="InterPro" id="IPR011626">
    <property type="entry name" value="Alpha-macroglobulin_TED"/>
</dbReference>
<protein>
    <submittedName>
        <fullName evidence="10">C3 and PZP-like alpha-2-macroglobulin domain-containing protein 8</fullName>
    </submittedName>
</protein>
<feature type="signal peptide" evidence="5">
    <location>
        <begin position="1"/>
        <end position="19"/>
    </location>
</feature>
<dbReference type="InterPro" id="IPR036595">
    <property type="entry name" value="A-macroglobulin_rcpt-bd_sf"/>
</dbReference>
<dbReference type="KEGG" id="tnl:113497044"/>
<evidence type="ECO:0000256" key="5">
    <source>
        <dbReference type="SAM" id="SignalP"/>
    </source>
</evidence>
<keyword evidence="2" id="KW-0882">Thioester bond</keyword>
<dbReference type="Pfam" id="PF07703">
    <property type="entry name" value="A2M_BRD"/>
    <property type="match status" value="1"/>
</dbReference>
<dbReference type="SMART" id="SM01359">
    <property type="entry name" value="A2M_N_2"/>
    <property type="match status" value="1"/>
</dbReference>
<proteinExistence type="predicted"/>
<dbReference type="InterPro" id="IPR050473">
    <property type="entry name" value="A2M/Complement_sys"/>
</dbReference>
<dbReference type="Gene3D" id="2.60.40.1930">
    <property type="match status" value="2"/>
</dbReference>
<organism evidence="9 10">
    <name type="scientific">Trichoplusia ni</name>
    <name type="common">Cabbage looper</name>
    <dbReference type="NCBI Taxonomy" id="7111"/>
    <lineage>
        <taxon>Eukaryota</taxon>
        <taxon>Metazoa</taxon>
        <taxon>Ecdysozoa</taxon>
        <taxon>Arthropoda</taxon>
        <taxon>Hexapoda</taxon>
        <taxon>Insecta</taxon>
        <taxon>Pterygota</taxon>
        <taxon>Neoptera</taxon>
        <taxon>Endopterygota</taxon>
        <taxon>Lepidoptera</taxon>
        <taxon>Glossata</taxon>
        <taxon>Ditrysia</taxon>
        <taxon>Noctuoidea</taxon>
        <taxon>Noctuidae</taxon>
        <taxon>Plusiinae</taxon>
        <taxon>Trichoplusia</taxon>
    </lineage>
</organism>
<dbReference type="GO" id="GO:0004866">
    <property type="term" value="F:endopeptidase inhibitor activity"/>
    <property type="evidence" value="ECO:0007669"/>
    <property type="project" value="InterPro"/>
</dbReference>
<dbReference type="Pfam" id="PF00207">
    <property type="entry name" value="A2M"/>
    <property type="match status" value="1"/>
</dbReference>
<dbReference type="OrthoDB" id="2142040at2759"/>
<evidence type="ECO:0000256" key="2">
    <source>
        <dbReference type="ARBA" id="ARBA00022966"/>
    </source>
</evidence>
<dbReference type="GO" id="GO:0005615">
    <property type="term" value="C:extracellular space"/>
    <property type="evidence" value="ECO:0007669"/>
    <property type="project" value="InterPro"/>
</dbReference>
<dbReference type="SUPFAM" id="SSF49410">
    <property type="entry name" value="Alpha-macroglobulin receptor domain"/>
    <property type="match status" value="1"/>
</dbReference>
<evidence type="ECO:0000259" key="8">
    <source>
        <dbReference type="SMART" id="SM01361"/>
    </source>
</evidence>
<feature type="domain" description="Alpha-macroglobulin receptor-binding" evidence="8">
    <location>
        <begin position="1367"/>
        <end position="1456"/>
    </location>
</feature>
<keyword evidence="3" id="KW-1015">Disulfide bond</keyword>
<reference evidence="10" key="1">
    <citation type="submission" date="2025-08" db="UniProtKB">
        <authorList>
            <consortium name="RefSeq"/>
        </authorList>
    </citation>
    <scope>IDENTIFICATION</scope>
</reference>
<keyword evidence="1 5" id="KW-0732">Signal</keyword>
<dbReference type="InParanoid" id="A0A7E5VVB6"/>
<dbReference type="SUPFAM" id="SSF48239">
    <property type="entry name" value="Terpenoid cyclases/Protein prenyltransferases"/>
    <property type="match status" value="1"/>
</dbReference>
<dbReference type="Gene3D" id="2.60.40.690">
    <property type="entry name" value="Alpha-macroglobulin, receptor-binding domain"/>
    <property type="match status" value="1"/>
</dbReference>
<evidence type="ECO:0000256" key="4">
    <source>
        <dbReference type="SAM" id="MobiDB-lite"/>
    </source>
</evidence>
<evidence type="ECO:0000256" key="3">
    <source>
        <dbReference type="ARBA" id="ARBA00023157"/>
    </source>
</evidence>
<evidence type="ECO:0000313" key="10">
    <source>
        <dbReference type="RefSeq" id="XP_026732280.1"/>
    </source>
</evidence>